<feature type="domain" description="Subtilisin-like protease fibronectin type-III" evidence="3">
    <location>
        <begin position="97"/>
        <end position="196"/>
    </location>
</feature>
<accession>A0A9Q0L1A8</accession>
<dbReference type="OrthoDB" id="1041041at2759"/>
<sequence>MSAPGVDILAAWSPKASSATTRAFDDLPVLAKELAYGAGQIDPIQAVNPSLVCDALEADYIEMLCSLSDHPPEDLKIISDKDITCEKTSELGIGAILNYPSMSDGAAINNSFDGFNYLRTVTNVGFPNSIYKATIGVEPQLNVTVTPSVLSFKSLNEKQQFKVYVNGPAFTKVSWVVSTDLVWSDGFHNIRSPIVIWTYFLINF</sequence>
<evidence type="ECO:0000256" key="2">
    <source>
        <dbReference type="ARBA" id="ARBA00022729"/>
    </source>
</evidence>
<dbReference type="Proteomes" id="UP001141806">
    <property type="component" value="Unassembled WGS sequence"/>
</dbReference>
<dbReference type="EMBL" id="JAMYWD010000002">
    <property type="protein sequence ID" value="KAJ4980016.1"/>
    <property type="molecule type" value="Genomic_DNA"/>
</dbReference>
<dbReference type="Pfam" id="PF17766">
    <property type="entry name" value="fn3_6"/>
    <property type="match status" value="1"/>
</dbReference>
<dbReference type="InterPro" id="IPR045051">
    <property type="entry name" value="SBT"/>
</dbReference>
<evidence type="ECO:0000313" key="4">
    <source>
        <dbReference type="EMBL" id="KAJ4980016.1"/>
    </source>
</evidence>
<dbReference type="Gene3D" id="2.60.40.2310">
    <property type="match status" value="1"/>
</dbReference>
<dbReference type="PANTHER" id="PTHR10795">
    <property type="entry name" value="PROPROTEIN CONVERTASE SUBTILISIN/KEXIN"/>
    <property type="match status" value="1"/>
</dbReference>
<keyword evidence="5" id="KW-1185">Reference proteome</keyword>
<dbReference type="InterPro" id="IPR041469">
    <property type="entry name" value="Subtilisin-like_FN3"/>
</dbReference>
<comment type="caution">
    <text evidence="4">The sequence shown here is derived from an EMBL/GenBank/DDBJ whole genome shotgun (WGS) entry which is preliminary data.</text>
</comment>
<reference evidence="4" key="1">
    <citation type="journal article" date="2023" name="Plant J.">
        <title>The genome of the king protea, Protea cynaroides.</title>
        <authorList>
            <person name="Chang J."/>
            <person name="Duong T.A."/>
            <person name="Schoeman C."/>
            <person name="Ma X."/>
            <person name="Roodt D."/>
            <person name="Barker N."/>
            <person name="Li Z."/>
            <person name="Van de Peer Y."/>
            <person name="Mizrachi E."/>
        </authorList>
    </citation>
    <scope>NUCLEOTIDE SEQUENCE</scope>
    <source>
        <tissue evidence="4">Young leaves</tissue>
    </source>
</reference>
<comment type="similarity">
    <text evidence="1">Belongs to the peptidase S8 family.</text>
</comment>
<proteinExistence type="inferred from homology"/>
<organism evidence="4 5">
    <name type="scientific">Protea cynaroides</name>
    <dbReference type="NCBI Taxonomy" id="273540"/>
    <lineage>
        <taxon>Eukaryota</taxon>
        <taxon>Viridiplantae</taxon>
        <taxon>Streptophyta</taxon>
        <taxon>Embryophyta</taxon>
        <taxon>Tracheophyta</taxon>
        <taxon>Spermatophyta</taxon>
        <taxon>Magnoliopsida</taxon>
        <taxon>Proteales</taxon>
        <taxon>Proteaceae</taxon>
        <taxon>Protea</taxon>
    </lineage>
</organism>
<evidence type="ECO:0000256" key="1">
    <source>
        <dbReference type="ARBA" id="ARBA00011073"/>
    </source>
</evidence>
<gene>
    <name evidence="4" type="ORF">NE237_010796</name>
</gene>
<evidence type="ECO:0000259" key="3">
    <source>
        <dbReference type="Pfam" id="PF17766"/>
    </source>
</evidence>
<evidence type="ECO:0000313" key="5">
    <source>
        <dbReference type="Proteomes" id="UP001141806"/>
    </source>
</evidence>
<protein>
    <recommendedName>
        <fullName evidence="3">Subtilisin-like protease fibronectin type-III domain-containing protein</fullName>
    </recommendedName>
</protein>
<dbReference type="AlphaFoldDB" id="A0A9Q0L1A8"/>
<name>A0A9Q0L1A8_9MAGN</name>
<keyword evidence="2" id="KW-0732">Signal</keyword>